<dbReference type="InterPro" id="IPR038763">
    <property type="entry name" value="DHH_sf"/>
</dbReference>
<organism evidence="2">
    <name type="scientific">bioreactor metagenome</name>
    <dbReference type="NCBI Taxonomy" id="1076179"/>
    <lineage>
        <taxon>unclassified sequences</taxon>
        <taxon>metagenomes</taxon>
        <taxon>ecological metagenomes</taxon>
    </lineage>
</organism>
<dbReference type="SMART" id="SM01131">
    <property type="entry name" value="DHHA2"/>
    <property type="match status" value="1"/>
</dbReference>
<dbReference type="Pfam" id="PF02833">
    <property type="entry name" value="DHHA2"/>
    <property type="match status" value="1"/>
</dbReference>
<dbReference type="SUPFAM" id="SSF64182">
    <property type="entry name" value="DHH phosphoesterases"/>
    <property type="match status" value="1"/>
</dbReference>
<evidence type="ECO:0000259" key="1">
    <source>
        <dbReference type="SMART" id="SM01131"/>
    </source>
</evidence>
<dbReference type="GO" id="GO:0005737">
    <property type="term" value="C:cytoplasm"/>
    <property type="evidence" value="ECO:0007669"/>
    <property type="project" value="InterPro"/>
</dbReference>
<reference evidence="2" key="1">
    <citation type="submission" date="2019-08" db="EMBL/GenBank/DDBJ databases">
        <authorList>
            <person name="Kucharzyk K."/>
            <person name="Murdoch R.W."/>
            <person name="Higgins S."/>
            <person name="Loffler F."/>
        </authorList>
    </citation>
    <scope>NUCLEOTIDE SEQUENCE</scope>
</reference>
<comment type="caution">
    <text evidence="2">The sequence shown here is derived from an EMBL/GenBank/DDBJ whole genome shotgun (WGS) entry which is preliminary data.</text>
</comment>
<dbReference type="Gene3D" id="3.10.310.20">
    <property type="entry name" value="DHHA2 domain"/>
    <property type="match status" value="1"/>
</dbReference>
<dbReference type="GO" id="GO:0004427">
    <property type="term" value="F:inorganic diphosphate phosphatase activity"/>
    <property type="evidence" value="ECO:0007669"/>
    <property type="project" value="UniProtKB-EC"/>
</dbReference>
<feature type="domain" description="DHHA2" evidence="1">
    <location>
        <begin position="40"/>
        <end position="165"/>
    </location>
</feature>
<sequence length="168" mass="19208">MCAAILSDTLVFKSPTCSSEDMEAAEELADLANIDIDSFSRSMFEAGTSLRGKTAEEIFFTDYKSFNVADFKIGVSQVFFYNTQRDFDKKSLLDFMQEYKTRGGYDMLLLMLTDIINEGSEFLFVGNREELISRAFDIEIHGESFYLPHVISRKKQVIPQLIESIKRS</sequence>
<protein>
    <submittedName>
        <fullName evidence="2">Cobalt-dependent inorganic pyrophosphatase</fullName>
        <ecNumber evidence="2">3.6.1.1</ecNumber>
    </submittedName>
</protein>
<gene>
    <name evidence="2" type="ORF">SDC9_152794</name>
</gene>
<accession>A0A645EYQ8</accession>
<dbReference type="InterPro" id="IPR004097">
    <property type="entry name" value="DHHA2"/>
</dbReference>
<dbReference type="EMBL" id="VSSQ01051448">
    <property type="protein sequence ID" value="MPN05543.1"/>
    <property type="molecule type" value="Genomic_DNA"/>
</dbReference>
<dbReference type="EC" id="3.6.1.1" evidence="2"/>
<dbReference type="InterPro" id="IPR038222">
    <property type="entry name" value="DHHA2_dom_sf"/>
</dbReference>
<dbReference type="AlphaFoldDB" id="A0A645EYQ8"/>
<proteinExistence type="predicted"/>
<keyword evidence="2" id="KW-0378">Hydrolase</keyword>
<dbReference type="Gene3D" id="3.90.1640.10">
    <property type="entry name" value="inorganic pyrophosphatase (n-terminal core)"/>
    <property type="match status" value="1"/>
</dbReference>
<evidence type="ECO:0000313" key="2">
    <source>
        <dbReference type="EMBL" id="MPN05543.1"/>
    </source>
</evidence>
<name>A0A645EYQ8_9ZZZZ</name>